<accession>A0A7C9I2R5</accession>
<dbReference type="RefSeq" id="WP_156639421.1">
    <property type="nucleotide sequence ID" value="NZ_WOXT01000001.1"/>
</dbReference>
<dbReference type="PANTHER" id="PTHR31149">
    <property type="entry name" value="EXPRESSED PROTEIN"/>
    <property type="match status" value="1"/>
</dbReference>
<proteinExistence type="predicted"/>
<gene>
    <name evidence="1" type="ORF">GN331_00320</name>
</gene>
<evidence type="ECO:0000313" key="1">
    <source>
        <dbReference type="EMBL" id="MUV12649.1"/>
    </source>
</evidence>
<sequence length="1538" mass="160250">MTTSTRLSRLVRSLLVGFLVVALLSVASAQSVAPRVVQVEAVTTSVIGRAPVVTVAVENVTRPGEAALVGDALRATTTTTDPDGDTITATSYRWLRGGTEIASTNTYTVVEADRGLTLSVEAIATTDSAITDPASGTGSTSVAVTNNTVPTAAPTITGTPTVGTQMTGNPGYADAENDPAGTHTYQWYRSANASGTPRTAIANANSATYTPVTEDQAQYLVFGVIPVSTVAPTTGVEAFAVSAVVPGTGPNIINVQISGEWRVGGVITATFDLVDDEGDLIDEANMEYGWLVSSSPTGGGPVQVPGETGRTYTIRPEDIGANRRIWFSVEKAATLTGVPNSRLRPTSPAGQWQASRQGLIEGRPPTMTAPLINGTVAVGQTLTAVPQGYDDPDGDAAGTHLFQWFQVDNMAGDNPVQIPSATSASYVVRVEDFAKFLMVRVTPVSATGTPNTGTAVTAVTSASATGTAPTATPTITGTPTVGTQLTGNPGYADAENDPQDTHTYQWYRSANASGTPRTAITNATSDTYTPVTEDQAQFLVFGVIPVSTVAPTTGVEAFAVTAVVPGTAPSITNLALSGDWRVGGVITATFDLVDPEGDQIDESGMVYSWYVSVQPNGTGGPAVVPGVTGRTFTIRPEDIGSNRRVWFSVDKAKTLTGVPNEQLRPTSPSGQWQVSRTGLIEGRPPTMTTPLINGTVAVGQTLTAVPQGYDDPDGDAAGTHLYAWFQIDNVAGDNPVQIPSATSATYVVRIDDLAKFLMVRVTPVSATGTPNTGAAVTAVTNNSVSGSAPTATPTITGAVAVGTQLTGNPGYNDVENDPQGTHTYQWYRSANSSGTPRTAITNATSTTYTPVAEDQAQYLVFGVIPVSTVAPTTGVEAFAVSAVVPGTAPNIINVAISGVWRVGEVLTGTFDLQDAENDQIDEANMQYQWLVSSSPTGGGPVAVPGETGRTYTIRPEDVGTNRRVWFSVEKAATLTGVPNERLRPTSPAGQWQATRQGLIEGHAPTMTTPLINGTVAVGQTLTAVPQGFDDPDGDAQGTHLYAWFQVDNVAGDNPVAIGSATSDTYVVRNVDQAKFLMVRITPVSATGTPNTGTAVTRVTSIAVPGTAPNIINVAISGDWRVGGVITAAFDLQDPEGDLIDEANMQYQWLVSSSPTGGGPVVVPGETGRTFTLRPEDIGTNRRVWFSVEKAATLTGVPNERLRPTSPSGQWQASRQGVIDGRPPTMTTPLINGTVAVGQALTAVPQGFDDPDGDSEGTHLFQWFQVDNVAGDIPVQIPSATSATYVVRVDDVAKFLMVRVTPVSATGTPNTGAAVTAVTSTPAVTSPPAATQLSISGTLDYGQTVEAIWSYSDPDNHSEGTHTYQWYTAHDAAGTTKVAVPGATAKTHVLTPSDQGMYVGFSVTPRDSTGDTGTTETFFTSKEVRYRVTGNWDFQGSNQPPALIPISISNRSGNAPANLKVGLWRGYRGYSDSTANCTLIAPNGTRFAVTFPSAANGAAFTTIDASGSPANGTWTLEVKGTKPGITYLNIAQVTLEFTP</sequence>
<reference evidence="1 2" key="1">
    <citation type="submission" date="2019-12" db="EMBL/GenBank/DDBJ databases">
        <authorList>
            <person name="Xu J."/>
        </authorList>
    </citation>
    <scope>NUCLEOTIDE SEQUENCE [LARGE SCALE GENOMIC DNA]</scope>
    <source>
        <strain evidence="1 2">HX-5-24</strain>
    </source>
</reference>
<organism evidence="1 2">
    <name type="scientific">Noviluteimonas gilva</name>
    <dbReference type="NCBI Taxonomy" id="2682097"/>
    <lineage>
        <taxon>Bacteria</taxon>
        <taxon>Pseudomonadati</taxon>
        <taxon>Pseudomonadota</taxon>
        <taxon>Gammaproteobacteria</taxon>
        <taxon>Lysobacterales</taxon>
        <taxon>Lysobacteraceae</taxon>
        <taxon>Noviluteimonas</taxon>
    </lineage>
</organism>
<keyword evidence="2" id="KW-1185">Reference proteome</keyword>
<evidence type="ECO:0000313" key="2">
    <source>
        <dbReference type="Proteomes" id="UP000479692"/>
    </source>
</evidence>
<dbReference type="EMBL" id="WOXT01000001">
    <property type="protein sequence ID" value="MUV12649.1"/>
    <property type="molecule type" value="Genomic_DNA"/>
</dbReference>
<dbReference type="PANTHER" id="PTHR31149:SF11">
    <property type="entry name" value="187-KDA MICROTUBULE-ASSOCIATED PROTEIN AIR9"/>
    <property type="match status" value="1"/>
</dbReference>
<evidence type="ECO:0008006" key="3">
    <source>
        <dbReference type="Google" id="ProtNLM"/>
    </source>
</evidence>
<name>A0A7C9I2R5_9GAMM</name>
<dbReference type="Gene3D" id="2.60.40.2700">
    <property type="match status" value="12"/>
</dbReference>
<dbReference type="Proteomes" id="UP000479692">
    <property type="component" value="Unassembled WGS sequence"/>
</dbReference>
<protein>
    <recommendedName>
        <fullName evidence="3">P/Homo B domain-containing protein</fullName>
    </recommendedName>
</protein>
<comment type="caution">
    <text evidence="1">The sequence shown here is derived from an EMBL/GenBank/DDBJ whole genome shotgun (WGS) entry which is preliminary data.</text>
</comment>